<dbReference type="AlphaFoldDB" id="A0A226WJV5"/>
<organism evidence="2 3">
    <name type="scientific">Caballeronia sordidicola</name>
    <name type="common">Burkholderia sordidicola</name>
    <dbReference type="NCBI Taxonomy" id="196367"/>
    <lineage>
        <taxon>Bacteria</taxon>
        <taxon>Pseudomonadati</taxon>
        <taxon>Pseudomonadota</taxon>
        <taxon>Betaproteobacteria</taxon>
        <taxon>Burkholderiales</taxon>
        <taxon>Burkholderiaceae</taxon>
        <taxon>Caballeronia</taxon>
    </lineage>
</organism>
<feature type="region of interest" description="Disordered" evidence="1">
    <location>
        <begin position="27"/>
        <end position="53"/>
    </location>
</feature>
<comment type="caution">
    <text evidence="2">The sequence shown here is derived from an EMBL/GenBank/DDBJ whole genome shotgun (WGS) entry which is preliminary data.</text>
</comment>
<gene>
    <name evidence="2" type="ORF">BSU04_46635</name>
</gene>
<dbReference type="EMBL" id="MTHB01000305">
    <property type="protein sequence ID" value="OXC71475.1"/>
    <property type="molecule type" value="Genomic_DNA"/>
</dbReference>
<sequence length="53" mass="5722">MGSLNARRQVIEEMLLPEVGIFPNGGSSKCSMARNPQDEALDGPGDLQLMYSP</sequence>
<name>A0A226WJV5_CABSO</name>
<reference evidence="3" key="1">
    <citation type="submission" date="2017-01" db="EMBL/GenBank/DDBJ databases">
        <title>Genome Analysis of Deinococcus marmoris KOPRI26562.</title>
        <authorList>
            <person name="Kim J.H."/>
            <person name="Oh H.-M."/>
        </authorList>
    </citation>
    <scope>NUCLEOTIDE SEQUENCE [LARGE SCALE GENOMIC DNA]</scope>
    <source>
        <strain evidence="3">PAMC 26633</strain>
    </source>
</reference>
<evidence type="ECO:0000256" key="1">
    <source>
        <dbReference type="SAM" id="MobiDB-lite"/>
    </source>
</evidence>
<accession>A0A226WJV5</accession>
<proteinExistence type="predicted"/>
<dbReference type="Proteomes" id="UP000214720">
    <property type="component" value="Unassembled WGS sequence"/>
</dbReference>
<evidence type="ECO:0000313" key="2">
    <source>
        <dbReference type="EMBL" id="OXC71475.1"/>
    </source>
</evidence>
<protein>
    <submittedName>
        <fullName evidence="2">Uncharacterized protein</fullName>
    </submittedName>
</protein>
<evidence type="ECO:0000313" key="3">
    <source>
        <dbReference type="Proteomes" id="UP000214720"/>
    </source>
</evidence>